<protein>
    <recommendedName>
        <fullName evidence="2">Phosphatidic acid phosphatase type 2/haloperoxidase domain-containing protein</fullName>
    </recommendedName>
</protein>
<keyword evidence="1" id="KW-0812">Transmembrane</keyword>
<proteinExistence type="predicted"/>
<feature type="domain" description="Phosphatidic acid phosphatase type 2/haloperoxidase" evidence="2">
    <location>
        <begin position="54"/>
        <end position="161"/>
    </location>
</feature>
<dbReference type="SUPFAM" id="SSF48317">
    <property type="entry name" value="Acid phosphatase/Vanadium-dependent haloperoxidase"/>
    <property type="match status" value="1"/>
</dbReference>
<keyword evidence="1" id="KW-0472">Membrane</keyword>
<name>A0A1F5MFR8_9BACT</name>
<feature type="transmembrane region" description="Helical" evidence="1">
    <location>
        <begin position="120"/>
        <end position="140"/>
    </location>
</feature>
<evidence type="ECO:0000313" key="4">
    <source>
        <dbReference type="Proteomes" id="UP000178859"/>
    </source>
</evidence>
<feature type="transmembrane region" description="Helical" evidence="1">
    <location>
        <begin position="146"/>
        <end position="163"/>
    </location>
</feature>
<dbReference type="SMART" id="SM00014">
    <property type="entry name" value="acidPPc"/>
    <property type="match status" value="1"/>
</dbReference>
<feature type="transmembrane region" description="Helical" evidence="1">
    <location>
        <begin position="53"/>
        <end position="76"/>
    </location>
</feature>
<dbReference type="Pfam" id="PF01569">
    <property type="entry name" value="PAP2"/>
    <property type="match status" value="1"/>
</dbReference>
<dbReference type="InterPro" id="IPR000326">
    <property type="entry name" value="PAP2/HPO"/>
</dbReference>
<gene>
    <name evidence="3" type="ORF">A3I48_03215</name>
</gene>
<sequence length="174" mass="19699">MSNQDLFFLIFNLNKQSPILDQLMIFGATSLIYLVFLLCVILAFKGAMKEKKAVLLIILGLPIAFILIKIIHLFFYENRPFVAFHFLPIVAEKMNASFPSRHATIAAVIALSFTFFKSKWALLLLPIMLWVGTARVFVGVHFLQDILGAFLVAGIALFIGLRLKKILFQTYFSP</sequence>
<reference evidence="3 4" key="1">
    <citation type="journal article" date="2016" name="Nat. Commun.">
        <title>Thousands of microbial genomes shed light on interconnected biogeochemical processes in an aquifer system.</title>
        <authorList>
            <person name="Anantharaman K."/>
            <person name="Brown C.T."/>
            <person name="Hug L.A."/>
            <person name="Sharon I."/>
            <person name="Castelle C.J."/>
            <person name="Probst A.J."/>
            <person name="Thomas B.C."/>
            <person name="Singh A."/>
            <person name="Wilkins M.J."/>
            <person name="Karaoz U."/>
            <person name="Brodie E.L."/>
            <person name="Williams K.H."/>
            <person name="Hubbard S.S."/>
            <person name="Banfield J.F."/>
        </authorList>
    </citation>
    <scope>NUCLEOTIDE SEQUENCE [LARGE SCALE GENOMIC DNA]</scope>
</reference>
<dbReference type="AlphaFoldDB" id="A0A1F5MFR8"/>
<evidence type="ECO:0000313" key="3">
    <source>
        <dbReference type="EMBL" id="OGE64208.1"/>
    </source>
</evidence>
<dbReference type="Proteomes" id="UP000178859">
    <property type="component" value="Unassembled WGS sequence"/>
</dbReference>
<dbReference type="InterPro" id="IPR036938">
    <property type="entry name" value="PAP2/HPO_sf"/>
</dbReference>
<dbReference type="EMBL" id="MFDT01000074">
    <property type="protein sequence ID" value="OGE64208.1"/>
    <property type="molecule type" value="Genomic_DNA"/>
</dbReference>
<organism evidence="3 4">
    <name type="scientific">Candidatus Daviesbacteria bacterium RIFCSPLOWO2_02_FULL_36_7</name>
    <dbReference type="NCBI Taxonomy" id="1797792"/>
    <lineage>
        <taxon>Bacteria</taxon>
        <taxon>Candidatus Daviesiibacteriota</taxon>
    </lineage>
</organism>
<dbReference type="Gene3D" id="1.20.144.10">
    <property type="entry name" value="Phosphatidic acid phosphatase type 2/haloperoxidase"/>
    <property type="match status" value="1"/>
</dbReference>
<evidence type="ECO:0000256" key="1">
    <source>
        <dbReference type="SAM" id="Phobius"/>
    </source>
</evidence>
<dbReference type="PANTHER" id="PTHR14969">
    <property type="entry name" value="SPHINGOSINE-1-PHOSPHATE PHOSPHOHYDROLASE"/>
    <property type="match status" value="1"/>
</dbReference>
<accession>A0A1F5MFR8</accession>
<comment type="caution">
    <text evidence="3">The sequence shown here is derived from an EMBL/GenBank/DDBJ whole genome shotgun (WGS) entry which is preliminary data.</text>
</comment>
<evidence type="ECO:0000259" key="2">
    <source>
        <dbReference type="SMART" id="SM00014"/>
    </source>
</evidence>
<feature type="transmembrane region" description="Helical" evidence="1">
    <location>
        <begin position="23"/>
        <end position="44"/>
    </location>
</feature>
<keyword evidence="1" id="KW-1133">Transmembrane helix</keyword>
<dbReference type="PANTHER" id="PTHR14969:SF13">
    <property type="entry name" value="AT30094P"/>
    <property type="match status" value="1"/>
</dbReference>